<dbReference type="GO" id="GO:0015473">
    <property type="term" value="F:fimbrial usher porin activity"/>
    <property type="evidence" value="ECO:0007669"/>
    <property type="project" value="InterPro"/>
</dbReference>
<dbReference type="Pfam" id="PF13954">
    <property type="entry name" value="PapC_N"/>
    <property type="match status" value="1"/>
</dbReference>
<dbReference type="InterPro" id="IPR037224">
    <property type="entry name" value="PapC_N_sf"/>
</dbReference>
<feature type="signal peptide" evidence="9">
    <location>
        <begin position="1"/>
        <end position="23"/>
    </location>
</feature>
<evidence type="ECO:0000256" key="2">
    <source>
        <dbReference type="ARBA" id="ARBA00008064"/>
    </source>
</evidence>
<accession>A0A097R7D1</accession>
<dbReference type="OrthoDB" id="6554712at2"/>
<dbReference type="Gene3D" id="3.10.20.410">
    <property type="match status" value="1"/>
</dbReference>
<dbReference type="Gene3D" id="2.60.40.3110">
    <property type="match status" value="1"/>
</dbReference>
<dbReference type="PANTHER" id="PTHR30451:SF20">
    <property type="entry name" value="FIMBRIAE USHER"/>
    <property type="match status" value="1"/>
</dbReference>
<dbReference type="RefSeq" id="WP_025799458.1">
    <property type="nucleotide sequence ID" value="NZ_CP009706.1"/>
</dbReference>
<evidence type="ECO:0000256" key="3">
    <source>
        <dbReference type="ARBA" id="ARBA00022448"/>
    </source>
</evidence>
<keyword evidence="5" id="KW-0812">Transmembrane</keyword>
<dbReference type="HOGENOM" id="CLU_009120_1_0_6"/>
<evidence type="ECO:0000256" key="1">
    <source>
        <dbReference type="ARBA" id="ARBA00004571"/>
    </source>
</evidence>
<dbReference type="Gene3D" id="2.60.40.2610">
    <property type="entry name" value="Outer membrane usher protein FimD, plug domain"/>
    <property type="match status" value="1"/>
</dbReference>
<keyword evidence="6 9" id="KW-0732">Signal</keyword>
<evidence type="ECO:0000256" key="7">
    <source>
        <dbReference type="ARBA" id="ARBA00023136"/>
    </source>
</evidence>
<name>A0A097R7D1_HAFAL</name>
<feature type="domain" description="PapC-like C-terminal" evidence="10">
    <location>
        <begin position="786"/>
        <end position="849"/>
    </location>
</feature>
<dbReference type="SUPFAM" id="SSF141729">
    <property type="entry name" value="FimD N-terminal domain-like"/>
    <property type="match status" value="1"/>
</dbReference>
<dbReference type="Proteomes" id="UP000029986">
    <property type="component" value="Chromosome"/>
</dbReference>
<dbReference type="Pfam" id="PF13953">
    <property type="entry name" value="PapC_C"/>
    <property type="match status" value="1"/>
</dbReference>
<evidence type="ECO:0000313" key="13">
    <source>
        <dbReference type="Proteomes" id="UP000029986"/>
    </source>
</evidence>
<dbReference type="AlphaFoldDB" id="A0A097R7D1"/>
<evidence type="ECO:0000259" key="10">
    <source>
        <dbReference type="Pfam" id="PF13953"/>
    </source>
</evidence>
<keyword evidence="4" id="KW-1134">Transmembrane beta strand</keyword>
<organism evidence="12 13">
    <name type="scientific">Hafnia alvei FB1</name>
    <dbReference type="NCBI Taxonomy" id="1453496"/>
    <lineage>
        <taxon>Bacteria</taxon>
        <taxon>Pseudomonadati</taxon>
        <taxon>Pseudomonadota</taxon>
        <taxon>Gammaproteobacteria</taxon>
        <taxon>Enterobacterales</taxon>
        <taxon>Hafniaceae</taxon>
        <taxon>Hafnia</taxon>
    </lineage>
</organism>
<proteinExistence type="inferred from homology"/>
<evidence type="ECO:0000256" key="6">
    <source>
        <dbReference type="ARBA" id="ARBA00022729"/>
    </source>
</evidence>
<sequence length="865" mass="94875">MNNRKLASWITCALFPMSVYSWATDNSQYTFDESLFLGGGFAKGLKRFNTDNNTAAGKYSVDIYLNGRFMQRDSVDFVNNSAQEKSEPCLSRDFYLESGVNESSLPPVDKGADQQQKAVCQAPEQLLKGASWAFDQPRLRLDLYIPQALLTRSPRDAVPVESWDAGESLMFLNYSTNYYQSHYRSGSGGTSQYGFLGLKSGINLGLWQLRQQSSATYSQSPSQSHYQWQSLQTYLQRPIAALNSNLMIGQSYSGGSLFGSMAFNGVKLETDQRMWPQSRRGYAPEIRGTAQTNARVVVSQNGRTIYETNVPQGPFVIDDLSSTHYEGDLKVEVIEANGRSSTFTVPFSAVPDSMRPGVGRYNALIGKARDYGGTQNLFGDFTYERGVSNSLTGNLGLRVADDYQAILAGGVWSHWLGAFGVNTTWSHAKIDDEQSQSGWRVQASYSRTFDYTGTNVALAGYRYSTEGYRELSDVLGERASKKHGSNNVFKSDTLNQRNQFTAMINQTLGDYGSLYLSGSVMDYYDNQSRNTQLQLGYSNSWKSISYNLAISRQQSVYRNQMDIGGDDDSERRYSSSYVGNTENLITLTFSIPLSFGGRENYVSTSLSHADSSGNSAQTSLSGMLDEQGTLNYSVYAGYQQNRENQAGSTNNWGANLQKNSAFGTLNGSYSASSEYTQWGVGGRGAAVIHRGGVTVGPYLSETFGLVEAKGAKGALVKNGQGARIDGNGYAIIPSLTPYRYNTISLDPKGINKHTELKSTQSRVIPYAGAAVKASFDTLSGYGVLIKAKINGTDALPMGANVVDDQNHVVGMSGQASLIYARVRERQGTLTVRWGESAEEMCRVSYVLPESSEEQELVSVSGQCVH</sequence>
<keyword evidence="7" id="KW-0472">Membrane</keyword>
<evidence type="ECO:0000256" key="8">
    <source>
        <dbReference type="ARBA" id="ARBA00023237"/>
    </source>
</evidence>
<evidence type="ECO:0000256" key="9">
    <source>
        <dbReference type="SAM" id="SignalP"/>
    </source>
</evidence>
<dbReference type="InterPro" id="IPR043142">
    <property type="entry name" value="PapC-like_C_sf"/>
</dbReference>
<evidence type="ECO:0000313" key="12">
    <source>
        <dbReference type="EMBL" id="AIU74642.1"/>
    </source>
</evidence>
<dbReference type="PATRIC" id="fig|1453496.5.peg.4323"/>
<dbReference type="FunFam" id="2.60.40.3110:FF:000001">
    <property type="entry name" value="Putative fimbrial outer membrane usher"/>
    <property type="match status" value="1"/>
</dbReference>
<reference evidence="12 13" key="1">
    <citation type="journal article" date="2014" name="Gut Pathog.">
        <title>Gene clusters of Hafnia alvei strain FB1 important in survival and pathogenesis: a draft genome perspective.</title>
        <authorList>
            <person name="Tan J.Y."/>
            <person name="Yin W.F."/>
            <person name="Chan K.G."/>
        </authorList>
    </citation>
    <scope>NUCLEOTIDE SEQUENCE [LARGE SCALE GENOMIC DNA]</scope>
    <source>
        <strain evidence="12 13">FB1</strain>
    </source>
</reference>
<keyword evidence="3" id="KW-0813">Transport</keyword>
<dbReference type="InterPro" id="IPR025885">
    <property type="entry name" value="PapC_N"/>
</dbReference>
<dbReference type="PANTHER" id="PTHR30451">
    <property type="entry name" value="OUTER MEMBRANE USHER PROTEIN"/>
    <property type="match status" value="1"/>
</dbReference>
<dbReference type="InterPro" id="IPR025949">
    <property type="entry name" value="PapC-like_C"/>
</dbReference>
<keyword evidence="8" id="KW-0998">Cell outer membrane</keyword>
<evidence type="ECO:0000256" key="5">
    <source>
        <dbReference type="ARBA" id="ARBA00022692"/>
    </source>
</evidence>
<protein>
    <submittedName>
        <fullName evidence="12">Fimbrial protein</fullName>
    </submittedName>
</protein>
<dbReference type="GO" id="GO:0009279">
    <property type="term" value="C:cell outer membrane"/>
    <property type="evidence" value="ECO:0007669"/>
    <property type="project" value="UniProtKB-SubCell"/>
</dbReference>
<dbReference type="eggNOG" id="COG3188">
    <property type="taxonomic scope" value="Bacteria"/>
</dbReference>
<dbReference type="FunFam" id="2.60.40.2610:FF:000001">
    <property type="entry name" value="Outer membrane fimbrial usher protein"/>
    <property type="match status" value="1"/>
</dbReference>
<dbReference type="Pfam" id="PF00577">
    <property type="entry name" value="Usher"/>
    <property type="match status" value="1"/>
</dbReference>
<feature type="chain" id="PRO_5001932098" evidence="9">
    <location>
        <begin position="24"/>
        <end position="865"/>
    </location>
</feature>
<evidence type="ECO:0000259" key="11">
    <source>
        <dbReference type="Pfam" id="PF13954"/>
    </source>
</evidence>
<dbReference type="KEGG" id="hav:AT03_21020"/>
<keyword evidence="13" id="KW-1185">Reference proteome</keyword>
<dbReference type="InterPro" id="IPR042186">
    <property type="entry name" value="FimD_plug_dom"/>
</dbReference>
<dbReference type="GO" id="GO:0009297">
    <property type="term" value="P:pilus assembly"/>
    <property type="evidence" value="ECO:0007669"/>
    <property type="project" value="InterPro"/>
</dbReference>
<evidence type="ECO:0000256" key="4">
    <source>
        <dbReference type="ARBA" id="ARBA00022452"/>
    </source>
</evidence>
<dbReference type="Gene3D" id="2.60.40.2070">
    <property type="match status" value="1"/>
</dbReference>
<dbReference type="InterPro" id="IPR000015">
    <property type="entry name" value="Fimb_usher"/>
</dbReference>
<comment type="subcellular location">
    <subcellularLocation>
        <location evidence="1">Cell outer membrane</location>
        <topology evidence="1">Multi-pass membrane protein</topology>
    </subcellularLocation>
</comment>
<gene>
    <name evidence="12" type="ORF">AT03_21020</name>
</gene>
<feature type="domain" description="PapC N-terminal" evidence="11">
    <location>
        <begin position="31"/>
        <end position="177"/>
    </location>
</feature>
<comment type="similarity">
    <text evidence="2">Belongs to the fimbrial export usher family.</text>
</comment>
<dbReference type="EMBL" id="CP009706">
    <property type="protein sequence ID" value="AIU74642.1"/>
    <property type="molecule type" value="Genomic_DNA"/>
</dbReference>